<dbReference type="Proteomes" id="UP000765507">
    <property type="component" value="Unassembled WGS sequence"/>
</dbReference>
<keyword evidence="1" id="KW-0732">Signal</keyword>
<keyword evidence="3" id="KW-0812">Transmembrane</keyword>
<feature type="non-terminal residue" evidence="4">
    <location>
        <position position="1"/>
    </location>
</feature>
<dbReference type="PANTHER" id="PTHR46769:SF1">
    <property type="entry name" value="FIBROCYSTIN"/>
    <property type="match status" value="1"/>
</dbReference>
<dbReference type="InterPro" id="IPR052387">
    <property type="entry name" value="Fibrocystin"/>
</dbReference>
<feature type="region of interest" description="Disordered" evidence="2">
    <location>
        <begin position="260"/>
        <end position="283"/>
    </location>
</feature>
<dbReference type="EMBL" id="JAHGAV010000061">
    <property type="protein sequence ID" value="KAG6934166.1"/>
    <property type="molecule type" value="Genomic_DNA"/>
</dbReference>
<evidence type="ECO:0000313" key="4">
    <source>
        <dbReference type="EMBL" id="KAG6934166.1"/>
    </source>
</evidence>
<feature type="compositionally biased region" description="Polar residues" evidence="2">
    <location>
        <begin position="193"/>
        <end position="205"/>
    </location>
</feature>
<feature type="transmembrane region" description="Helical" evidence="3">
    <location>
        <begin position="150"/>
        <end position="171"/>
    </location>
</feature>
<keyword evidence="3" id="KW-0472">Membrane</keyword>
<feature type="region of interest" description="Disordered" evidence="2">
    <location>
        <begin position="320"/>
        <end position="342"/>
    </location>
</feature>
<name>A0A8T1SY44_CHESE</name>
<evidence type="ECO:0000256" key="3">
    <source>
        <dbReference type="SAM" id="Phobius"/>
    </source>
</evidence>
<comment type="caution">
    <text evidence="4">The sequence shown here is derived from an EMBL/GenBank/DDBJ whole genome shotgun (WGS) entry which is preliminary data.</text>
</comment>
<protein>
    <submittedName>
        <fullName evidence="4">Polycystic kidney and hepatic disease 1 (Autosomal recessive)</fullName>
    </submittedName>
</protein>
<evidence type="ECO:0000256" key="1">
    <source>
        <dbReference type="ARBA" id="ARBA00022729"/>
    </source>
</evidence>
<sequence length="342" mass="37345">VTQSALSSPLGGGAGNGSSLTPGGCLYVRPYNISVLVQPSDGEMEKELPVQPQIIFLDKQGRRVETLGLPSEPWVMTAYLKGSSEAVLKGHTRVEVRDGRASFMNLAVSNSGSNWYLIFTVISPPGAGFTVKSQPFTIFPISKGEKSTTVLAAVLGSAASVLVMGLLVFCWSKKSKSSKTKIEQANVPPAKSNMKSSQIPPQQHSMRVDLHRVREENKRDIAGMEGDTEANGVPGNTARQIKELHQQTVKAMSMQKISTVEHKRKSRENLSMARKHDSSRPLHGRTALWGSLELQQSGAKEFHDWKDTHQQLFSCTHEKVMGGGEPMPQNVNRERQETAVGS</sequence>
<feature type="compositionally biased region" description="Basic and acidic residues" evidence="2">
    <location>
        <begin position="332"/>
        <end position="342"/>
    </location>
</feature>
<keyword evidence="5" id="KW-1185">Reference proteome</keyword>
<organism evidence="4 5">
    <name type="scientific">Chelydra serpentina</name>
    <name type="common">Snapping turtle</name>
    <name type="synonym">Testudo serpentina</name>
    <dbReference type="NCBI Taxonomy" id="8475"/>
    <lineage>
        <taxon>Eukaryota</taxon>
        <taxon>Metazoa</taxon>
        <taxon>Chordata</taxon>
        <taxon>Craniata</taxon>
        <taxon>Vertebrata</taxon>
        <taxon>Euteleostomi</taxon>
        <taxon>Archelosauria</taxon>
        <taxon>Testudinata</taxon>
        <taxon>Testudines</taxon>
        <taxon>Cryptodira</taxon>
        <taxon>Durocryptodira</taxon>
        <taxon>Americhelydia</taxon>
        <taxon>Chelydroidea</taxon>
        <taxon>Chelydridae</taxon>
        <taxon>Chelydra</taxon>
    </lineage>
</organism>
<evidence type="ECO:0000313" key="5">
    <source>
        <dbReference type="Proteomes" id="UP000765507"/>
    </source>
</evidence>
<dbReference type="AlphaFoldDB" id="A0A8T1SY44"/>
<reference evidence="4 5" key="1">
    <citation type="journal article" date="2020" name="G3 (Bethesda)">
        <title>Draft Genome of the Common Snapping Turtle, Chelydra serpentina, a Model for Phenotypic Plasticity in Reptiles.</title>
        <authorList>
            <person name="Das D."/>
            <person name="Singh S.K."/>
            <person name="Bierstedt J."/>
            <person name="Erickson A."/>
            <person name="Galli G.L.J."/>
            <person name="Crossley D.A. 2nd"/>
            <person name="Rhen T."/>
        </authorList>
    </citation>
    <scope>NUCLEOTIDE SEQUENCE [LARGE SCALE GENOMIC DNA]</scope>
    <source>
        <strain evidence="4">KW</strain>
    </source>
</reference>
<feature type="region of interest" description="Disordered" evidence="2">
    <location>
        <begin position="180"/>
        <end position="206"/>
    </location>
</feature>
<dbReference type="OrthoDB" id="120976at2759"/>
<keyword evidence="3" id="KW-1133">Transmembrane helix</keyword>
<gene>
    <name evidence="4" type="ORF">G0U57_017768</name>
</gene>
<dbReference type="PANTHER" id="PTHR46769">
    <property type="entry name" value="POLYCYSTIC KIDNEY AND HEPATIC DISEASE 1 (AUTOSOMAL RECESSIVE)-LIKE 1"/>
    <property type="match status" value="1"/>
</dbReference>
<accession>A0A8T1SY44</accession>
<proteinExistence type="predicted"/>
<evidence type="ECO:0000256" key="2">
    <source>
        <dbReference type="SAM" id="MobiDB-lite"/>
    </source>
</evidence>